<dbReference type="Proteomes" id="UP001181693">
    <property type="component" value="Unassembled WGS sequence"/>
</dbReference>
<organism evidence="1 2">
    <name type="scientific">Pyxicephalus adspersus</name>
    <name type="common">African bullfrog</name>
    <dbReference type="NCBI Taxonomy" id="30357"/>
    <lineage>
        <taxon>Eukaryota</taxon>
        <taxon>Metazoa</taxon>
        <taxon>Chordata</taxon>
        <taxon>Craniata</taxon>
        <taxon>Vertebrata</taxon>
        <taxon>Euteleostomi</taxon>
        <taxon>Amphibia</taxon>
        <taxon>Batrachia</taxon>
        <taxon>Anura</taxon>
        <taxon>Neobatrachia</taxon>
        <taxon>Ranoidea</taxon>
        <taxon>Pyxicephalidae</taxon>
        <taxon>Pyxicephalinae</taxon>
        <taxon>Pyxicephalus</taxon>
    </lineage>
</organism>
<evidence type="ECO:0000313" key="2">
    <source>
        <dbReference type="Proteomes" id="UP001181693"/>
    </source>
</evidence>
<dbReference type="EMBL" id="DYDO01000001">
    <property type="protein sequence ID" value="DBA34160.1"/>
    <property type="molecule type" value="Genomic_DNA"/>
</dbReference>
<reference evidence="1" key="1">
    <citation type="thesis" date="2020" institute="ProQuest LLC" country="789 East Eisenhower Parkway, Ann Arbor, MI, USA">
        <title>Comparative Genomics and Chromosome Evolution.</title>
        <authorList>
            <person name="Mudd A.B."/>
        </authorList>
    </citation>
    <scope>NUCLEOTIDE SEQUENCE</scope>
    <source>
        <strain evidence="1">1538</strain>
        <tissue evidence="1">Blood</tissue>
    </source>
</reference>
<evidence type="ECO:0000313" key="1">
    <source>
        <dbReference type="EMBL" id="DBA34160.1"/>
    </source>
</evidence>
<proteinExistence type="predicted"/>
<name>A0AAV3B7J8_PYXAD</name>
<comment type="caution">
    <text evidence="1">The sequence shown here is derived from an EMBL/GenBank/DDBJ whole genome shotgun (WGS) entry which is preliminary data.</text>
</comment>
<gene>
    <name evidence="1" type="ORF">GDO54_001750</name>
</gene>
<keyword evidence="2" id="KW-1185">Reference proteome</keyword>
<sequence length="94" mass="10816">MTELCNFSSFDLALEQLVIKQQTALFYDVSQGPRSRFICNNILMAMNQELHGTSQFSMPYFLIFLTITNTDIPFHKGIVWICIDKFSANNNKPC</sequence>
<accession>A0AAV3B7J8</accession>
<protein>
    <submittedName>
        <fullName evidence="1">Uncharacterized protein</fullName>
    </submittedName>
</protein>
<dbReference type="AlphaFoldDB" id="A0AAV3B7J8"/>